<sequence length="500" mass="56474">MGKETSIIFACLPALIGPGGIMAVDLNNGTVTDGSSPVLPLLLVTSLLVIILLTACLYYYKCRLHRAQEYLVRYINECLELRKQVPTSRRSFHLDPPDITSKEFIKIIENMLKRIIFLPLFALFALPLTAQEKGDGEKGSGEYVFRFVPEKDMFYIPYRQNGSEMQRLCDSLSACMPQLGDGRMYVNVSSYAASSAGSLSARRMAYLRNSRVKTELITRMGLTEKMFVTDRIIPRAYGTDSLRNVVVVTFPASVEKVARIVGKEAAMRVLAYNKEVSGEAEAERQAAGQESIRHADNSIRHNADSIRHDTDSIRHAERSRSISSPESQGEEILRQAQNDEYSALSLRFNLLRWATLTPDLGLEWRIDRSWSILVTGSWTSWSWSDKRRRYALWELSPEVRHYIGKESRGYLGILYHLGEFNYHLGSTGKQGNLQGGSITGGYLLRLNKTLSLDFSLGAGCTHADYDRYTLTDGIRVHRGSKTKNYWGINRLGITLQWLLN</sequence>
<accession>A0A1M6JVQ9</accession>
<protein>
    <recommendedName>
        <fullName evidence="5">DUF3575 domain-containing protein</fullName>
    </recommendedName>
</protein>
<keyword evidence="2" id="KW-0812">Transmembrane</keyword>
<dbReference type="InterPro" id="IPR021958">
    <property type="entry name" value="DUF3575"/>
</dbReference>
<dbReference type="AlphaFoldDB" id="A0A1M6JVQ9"/>
<dbReference type="Proteomes" id="UP000184192">
    <property type="component" value="Unassembled WGS sequence"/>
</dbReference>
<evidence type="ECO:0000313" key="4">
    <source>
        <dbReference type="Proteomes" id="UP000184192"/>
    </source>
</evidence>
<keyword evidence="4" id="KW-1185">Reference proteome</keyword>
<feature type="transmembrane region" description="Helical" evidence="2">
    <location>
        <begin position="111"/>
        <end position="130"/>
    </location>
</feature>
<organism evidence="3 4">
    <name type="scientific">Bacteroides stercorirosoris</name>
    <dbReference type="NCBI Taxonomy" id="871324"/>
    <lineage>
        <taxon>Bacteria</taxon>
        <taxon>Pseudomonadati</taxon>
        <taxon>Bacteroidota</taxon>
        <taxon>Bacteroidia</taxon>
        <taxon>Bacteroidales</taxon>
        <taxon>Bacteroidaceae</taxon>
        <taxon>Bacteroides</taxon>
    </lineage>
</organism>
<gene>
    <name evidence="3" type="ORF">SAMN05444350_13239</name>
</gene>
<feature type="transmembrane region" description="Helical" evidence="2">
    <location>
        <begin position="39"/>
        <end position="60"/>
    </location>
</feature>
<keyword evidence="2" id="KW-0472">Membrane</keyword>
<reference evidence="4" key="1">
    <citation type="submission" date="2016-11" db="EMBL/GenBank/DDBJ databases">
        <authorList>
            <person name="Varghese N."/>
            <person name="Submissions S."/>
        </authorList>
    </citation>
    <scope>NUCLEOTIDE SEQUENCE [LARGE SCALE GENOMIC DNA]</scope>
    <source>
        <strain evidence="4">DSM 26884</strain>
    </source>
</reference>
<evidence type="ECO:0008006" key="5">
    <source>
        <dbReference type="Google" id="ProtNLM"/>
    </source>
</evidence>
<evidence type="ECO:0000256" key="1">
    <source>
        <dbReference type="SAM" id="MobiDB-lite"/>
    </source>
</evidence>
<evidence type="ECO:0000256" key="2">
    <source>
        <dbReference type="SAM" id="Phobius"/>
    </source>
</evidence>
<evidence type="ECO:0000313" key="3">
    <source>
        <dbReference type="EMBL" id="SHJ50756.1"/>
    </source>
</evidence>
<proteinExistence type="predicted"/>
<feature type="compositionally biased region" description="Basic and acidic residues" evidence="1">
    <location>
        <begin position="291"/>
        <end position="320"/>
    </location>
</feature>
<dbReference type="eggNOG" id="COG2885">
    <property type="taxonomic scope" value="Bacteria"/>
</dbReference>
<dbReference type="GeneID" id="92714072"/>
<dbReference type="RefSeq" id="WP_243462515.1">
    <property type="nucleotide sequence ID" value="NZ_FQZN01000032.1"/>
</dbReference>
<feature type="region of interest" description="Disordered" evidence="1">
    <location>
        <begin position="281"/>
        <end position="332"/>
    </location>
</feature>
<name>A0A1M6JVQ9_9BACE</name>
<dbReference type="EMBL" id="FQZN01000032">
    <property type="protein sequence ID" value="SHJ50756.1"/>
    <property type="molecule type" value="Genomic_DNA"/>
</dbReference>
<keyword evidence="2" id="KW-1133">Transmembrane helix</keyword>
<dbReference type="Pfam" id="PF12099">
    <property type="entry name" value="DUF3575"/>
    <property type="match status" value="1"/>
</dbReference>